<feature type="compositionally biased region" description="Polar residues" evidence="4">
    <location>
        <begin position="679"/>
        <end position="688"/>
    </location>
</feature>
<dbReference type="GO" id="GO:0003682">
    <property type="term" value="F:chromatin binding"/>
    <property type="evidence" value="ECO:0007669"/>
    <property type="project" value="InterPro"/>
</dbReference>
<dbReference type="PROSITE" id="PS51038">
    <property type="entry name" value="BAH"/>
    <property type="match status" value="1"/>
</dbReference>
<feature type="region of interest" description="Disordered" evidence="4">
    <location>
        <begin position="205"/>
        <end position="272"/>
    </location>
</feature>
<evidence type="ECO:0000313" key="8">
    <source>
        <dbReference type="EnsemblPlants" id="Ma06_p05190.4"/>
    </source>
</evidence>
<dbReference type="EMBL" id="HG996471">
    <property type="protein sequence ID" value="CAG1845341.1"/>
    <property type="molecule type" value="Genomic_DNA"/>
</dbReference>
<dbReference type="SMART" id="SM00439">
    <property type="entry name" value="BAH"/>
    <property type="match status" value="1"/>
</dbReference>
<dbReference type="InterPro" id="IPR003617">
    <property type="entry name" value="TFIIS/CRSP70_N_sub"/>
</dbReference>
<feature type="region of interest" description="Disordered" evidence="4">
    <location>
        <begin position="1"/>
        <end position="58"/>
    </location>
</feature>
<feature type="region of interest" description="Disordered" evidence="4">
    <location>
        <begin position="486"/>
        <end position="514"/>
    </location>
</feature>
<evidence type="ECO:0000259" key="5">
    <source>
        <dbReference type="PROSITE" id="PS51038"/>
    </source>
</evidence>
<evidence type="ECO:0000256" key="4">
    <source>
        <dbReference type="SAM" id="MobiDB-lite"/>
    </source>
</evidence>
<accession>A0A804JCV3</accession>
<feature type="region of interest" description="Disordered" evidence="4">
    <location>
        <begin position="1295"/>
        <end position="1338"/>
    </location>
</feature>
<dbReference type="EnsemblPlants" id="Ma06_t05190.4">
    <property type="protein sequence ID" value="Ma06_p05190.4"/>
    <property type="gene ID" value="Ma06_g05190"/>
</dbReference>
<keyword evidence="2 3" id="KW-0539">Nucleus</keyword>
<reference evidence="7" key="1">
    <citation type="submission" date="2021-03" db="EMBL/GenBank/DDBJ databases">
        <authorList>
            <consortium name="Genoscope - CEA"/>
            <person name="William W."/>
        </authorList>
    </citation>
    <scope>NUCLEOTIDE SEQUENCE</scope>
    <source>
        <strain evidence="7">Doubled-haploid Pahang</strain>
    </source>
</reference>
<dbReference type="Gene3D" id="2.30.30.490">
    <property type="match status" value="1"/>
</dbReference>
<dbReference type="InterPro" id="IPR043151">
    <property type="entry name" value="BAH_sf"/>
</dbReference>
<feature type="compositionally biased region" description="Polar residues" evidence="4">
    <location>
        <begin position="610"/>
        <end position="634"/>
    </location>
</feature>
<dbReference type="Pfam" id="PF01426">
    <property type="entry name" value="BAH"/>
    <property type="match status" value="1"/>
</dbReference>
<dbReference type="SUPFAM" id="SSF47676">
    <property type="entry name" value="Conserved domain common to transcription factors TFIIS, elongin A, CRSP70"/>
    <property type="match status" value="1"/>
</dbReference>
<feature type="compositionally biased region" description="Polar residues" evidence="4">
    <location>
        <begin position="205"/>
        <end position="242"/>
    </location>
</feature>
<feature type="compositionally biased region" description="Low complexity" evidence="4">
    <location>
        <begin position="661"/>
        <end position="673"/>
    </location>
</feature>
<dbReference type="EnsemblPlants" id="Ma06_t05190.1">
    <property type="protein sequence ID" value="Ma06_p05190.1"/>
    <property type="gene ID" value="Ma06_g05190"/>
</dbReference>
<feature type="compositionally biased region" description="Basic and acidic residues" evidence="4">
    <location>
        <begin position="563"/>
        <end position="576"/>
    </location>
</feature>
<evidence type="ECO:0000256" key="2">
    <source>
        <dbReference type="ARBA" id="ARBA00023242"/>
    </source>
</evidence>
<name>A0A804JCV3_MUSAM</name>
<feature type="compositionally biased region" description="Basic and acidic residues" evidence="4">
    <location>
        <begin position="1127"/>
        <end position="1136"/>
    </location>
</feature>
<evidence type="ECO:0000256" key="3">
    <source>
        <dbReference type="PROSITE-ProRule" id="PRU00649"/>
    </source>
</evidence>
<dbReference type="Gramene" id="Ma06_t05190.3">
    <property type="protein sequence ID" value="Ma06_p05190.3"/>
    <property type="gene ID" value="Ma06_g05190"/>
</dbReference>
<feature type="compositionally biased region" description="Basic and acidic residues" evidence="4">
    <location>
        <begin position="1"/>
        <end position="10"/>
    </location>
</feature>
<feature type="compositionally biased region" description="Polar residues" evidence="4">
    <location>
        <begin position="1139"/>
        <end position="1158"/>
    </location>
</feature>
<dbReference type="PANTHER" id="PTHR46548">
    <property type="entry name" value="BAH AND TFIIS DOMAIN-CONTAINING PROTEIN-RELATED"/>
    <property type="match status" value="1"/>
</dbReference>
<evidence type="ECO:0000313" key="9">
    <source>
        <dbReference type="Proteomes" id="UP000012960"/>
    </source>
</evidence>
<feature type="compositionally biased region" description="Polar residues" evidence="4">
    <location>
        <begin position="1103"/>
        <end position="1112"/>
    </location>
</feature>
<feature type="compositionally biased region" description="Basic and acidic residues" evidence="4">
    <location>
        <begin position="1681"/>
        <end position="1695"/>
    </location>
</feature>
<feature type="region of interest" description="Disordered" evidence="4">
    <location>
        <begin position="1061"/>
        <end position="1158"/>
    </location>
</feature>
<keyword evidence="9" id="KW-1185">Reference proteome</keyword>
<feature type="domain" description="BAH" evidence="5">
    <location>
        <begin position="64"/>
        <end position="178"/>
    </location>
</feature>
<feature type="compositionally biased region" description="Low complexity" evidence="4">
    <location>
        <begin position="598"/>
        <end position="609"/>
    </location>
</feature>
<reference evidence="8" key="2">
    <citation type="submission" date="2021-05" db="UniProtKB">
        <authorList>
            <consortium name="EnsemblPlants"/>
        </authorList>
    </citation>
    <scope>IDENTIFICATION</scope>
    <source>
        <strain evidence="8">subsp. malaccensis</strain>
    </source>
</reference>
<organism evidence="8 9">
    <name type="scientific">Musa acuminata subsp. malaccensis</name>
    <name type="common">Wild banana</name>
    <name type="synonym">Musa malaccensis</name>
    <dbReference type="NCBI Taxonomy" id="214687"/>
    <lineage>
        <taxon>Eukaryota</taxon>
        <taxon>Viridiplantae</taxon>
        <taxon>Streptophyta</taxon>
        <taxon>Embryophyta</taxon>
        <taxon>Tracheophyta</taxon>
        <taxon>Spermatophyta</taxon>
        <taxon>Magnoliopsida</taxon>
        <taxon>Liliopsida</taxon>
        <taxon>Zingiberales</taxon>
        <taxon>Musaceae</taxon>
        <taxon>Musa</taxon>
    </lineage>
</organism>
<dbReference type="Gene3D" id="1.20.930.10">
    <property type="entry name" value="Conserved domain common to transcription factors TFIIS, elongin A, CRSP70"/>
    <property type="match status" value="1"/>
</dbReference>
<dbReference type="CDD" id="cd00183">
    <property type="entry name" value="TFIIS_I"/>
    <property type="match status" value="1"/>
</dbReference>
<dbReference type="FunCoup" id="A0A804JCV3">
    <property type="interactions" value="4128"/>
</dbReference>
<dbReference type="Proteomes" id="UP000012960">
    <property type="component" value="Unplaced"/>
</dbReference>
<feature type="domain" description="TFIIS N-terminal" evidence="6">
    <location>
        <begin position="346"/>
        <end position="432"/>
    </location>
</feature>
<gene>
    <name evidence="7" type="ORF">GSMUA_151360.1</name>
</gene>
<proteinExistence type="predicted"/>
<dbReference type="Gramene" id="Ma06_t05190.1">
    <property type="protein sequence ID" value="Ma06_p05190.1"/>
    <property type="gene ID" value="Ma06_g05190"/>
</dbReference>
<feature type="region of interest" description="Disordered" evidence="4">
    <location>
        <begin position="532"/>
        <end position="649"/>
    </location>
</feature>
<dbReference type="Pfam" id="PF08711">
    <property type="entry name" value="Med26"/>
    <property type="match status" value="1"/>
</dbReference>
<evidence type="ECO:0000259" key="6">
    <source>
        <dbReference type="PROSITE" id="PS51319"/>
    </source>
</evidence>
<dbReference type="InterPro" id="IPR035441">
    <property type="entry name" value="TFIIS/LEDGF_dom_sf"/>
</dbReference>
<dbReference type="InterPro" id="IPR017923">
    <property type="entry name" value="TFIIS_N"/>
</dbReference>
<evidence type="ECO:0000256" key="1">
    <source>
        <dbReference type="ARBA" id="ARBA00004123"/>
    </source>
</evidence>
<evidence type="ECO:0000313" key="7">
    <source>
        <dbReference type="EMBL" id="CAG1845341.1"/>
    </source>
</evidence>
<dbReference type="InterPro" id="IPR001025">
    <property type="entry name" value="BAH_dom"/>
</dbReference>
<protein>
    <submittedName>
        <fullName evidence="7">(wild Malaysian banana) hypothetical protein</fullName>
    </submittedName>
</protein>
<dbReference type="InParanoid" id="A0A804JCV3"/>
<feature type="compositionally biased region" description="Basic and acidic residues" evidence="4">
    <location>
        <begin position="248"/>
        <end position="268"/>
    </location>
</feature>
<comment type="subcellular location">
    <subcellularLocation>
        <location evidence="1 3">Nucleus</location>
    </subcellularLocation>
</comment>
<dbReference type="PANTHER" id="PTHR46548:SF1">
    <property type="entry name" value="BAH AND TFIIS DOMAIN-CONTAINING PROTEIN-RELATED"/>
    <property type="match status" value="1"/>
</dbReference>
<feature type="region of interest" description="Disordered" evidence="4">
    <location>
        <begin position="449"/>
        <end position="473"/>
    </location>
</feature>
<feature type="region of interest" description="Disordered" evidence="4">
    <location>
        <begin position="661"/>
        <end position="707"/>
    </location>
</feature>
<feature type="region of interest" description="Disordered" evidence="4">
    <location>
        <begin position="823"/>
        <end position="859"/>
    </location>
</feature>
<dbReference type="Gramene" id="Ma06_t05190.4">
    <property type="protein sequence ID" value="Ma06_p05190.4"/>
    <property type="gene ID" value="Ma06_g05190"/>
</dbReference>
<dbReference type="OrthoDB" id="1917005at2759"/>
<dbReference type="EnsemblPlants" id="Ma06_t05190.3">
    <property type="protein sequence ID" value="Ma06_p05190.3"/>
    <property type="gene ID" value="Ma06_g05190"/>
</dbReference>
<feature type="compositionally biased region" description="Low complexity" evidence="4">
    <location>
        <begin position="827"/>
        <end position="838"/>
    </location>
</feature>
<feature type="compositionally biased region" description="Low complexity" evidence="4">
    <location>
        <begin position="43"/>
        <end position="57"/>
    </location>
</feature>
<feature type="compositionally biased region" description="Low complexity" evidence="4">
    <location>
        <begin position="548"/>
        <end position="558"/>
    </location>
</feature>
<dbReference type="PROSITE" id="PS51319">
    <property type="entry name" value="TFIIS_N"/>
    <property type="match status" value="1"/>
</dbReference>
<sequence>MHGREGEERKRRPHMWPVPAPGTALSASSAAHPPPPPTLAQPDNASSESDSPLSSRDSFLKDGRKIRVGDCALFQAGNAPPFIGIIRWFTKGKEDYLKLCVNWLYRPADVKLAKDVLLEAAPNEIFYSFHKDVIPAASLLHPCKVAFLRKGVELPAGISSFVCRRVYDITNKCLWWLTDQDYINERQDEVNQLLDKTRLEMHATIQSGERSPKSHNSPTSTQQLKSVSDSVHNTGFSLPSQTKGKRKDRSDQGTEHIKRERSFPKPDDGDSASFKCENMIKAEIVKITEKGGLVTTEGVEKLLNLMQLDRTEKKIDVAGRVLVADVIAATDRYDCLGRFVQLRGVPILDDWLQEVRKPKAGDGSSPKESDKAVEELLLALLRALAKLPVNLNALQTCNIGKSVNNLRNHKNSEIQKKARSLIDIWKKRVDAEITKTDDAKSVAPSQPVWQVKPGSSDISNAGNRRAGSTEVGVKSPATQIASCKIMPGKPGTSDAVVKSSSVTQGSLKKGSTLTTSTAVVLKDPLCKAAANIGSAEMPPTAGKEEKNSSLSQSQNNSQTCSTDRAKVGTSLKEDTRNSSAGSINAAKAVGSSRHRRSSNGVSGTSSSGVQKETNLGKSGSLNKTTTLEKSSLSGLTCDKPIDTPAVDNGNNQRLILRLPNPAQSPAQSASGGSFEDPSISGSRASSPGVSDKHEYNDRRTKLKGDVCPNTATDANAESWQSNDVKELAVGAGGFISPAVDEEHVLTTEDTGKAAEAPIAACSSSGNYRGVFLTEPRTRGSFSSINALIESCVKYSEANTPLVVDDDIGMNLLASVAAGEMTTSDLISPTSSPGTSPVTEDPSTEAKPRLPSDDAAQSHFESDEVVVADSNKQENSVASILTKDASYQDGANFSGDNGIAVPLQDNKLISGHAEKSFAALSPKTEDYYATSELKLEGERDRHFSMSKPVKREKQDTDRAFLLEEQRLTDEKVLDCHTDCKLKERGLSADGSMHVECAYQTIEDGNPCNSEIAFKNGCDFDLSSSGINTEKLFVEESQICTTGKETTEVVTSSDQQQLLITDDRSGDAVMSSHDVPCPENADESRTCVPGNIGGSHLESNDKQVDNSLNPSNLDESARPATASDTAGVEDLKVTEAHETSPVGSTSQEPPSSCTNQDTGYQSEAAGSRLSMGLASQETPLCCMNQDTENQSKPAGCRLSGIVGDGREDLASSLEASLLAVTADSDVASKLDFDLNEGIPGDDGNNGETAVSVATFCSTAIDLPCLSPFANPMSNVSPAPITVAAPAKGAFVPPENLLKSKDEPGWKGSAATSAFRPAEPRKVLEMPPSSPDMPPSDSAGKECRAPLNFDLNEPDEGVLEDMTMQSFSKTTGFELGTESNLDVPPQISGGLDLDLNRTDEGTENGQFLASSSHRLEVPLLTVGPALTVLPSREANMLRDFDLNNGPIPDEVSAESVTRSQNIKNISSMPFLFPVSSIRTNAAELGSVSSWFPPGSSYPAVAIPSLTNREQPYPIVAAPGTQRILGPITASGPFGGDVHRGAVLSSSPAMAFTPAAAFPYAGFTYGSNFPLASTSFSGAPTTFVDSSSGAGSSFPAIPSPLVGPAGTVLSNYRRPYTMSFPEGSTSGGSDNTRKWITPSLDLNAGPGNADIDGSSWASRQLLVTTSQAFTEEQVRMYTVPGGGLKRKEPEGGWDADRSAYKQLSWQ</sequence>
<dbReference type="SMART" id="SM00509">
    <property type="entry name" value="TFS2N"/>
    <property type="match status" value="1"/>
</dbReference>
<dbReference type="OMA" id="WDTERFG"/>
<feature type="compositionally biased region" description="Basic and acidic residues" evidence="4">
    <location>
        <begin position="690"/>
        <end position="704"/>
    </location>
</feature>
<dbReference type="GO" id="GO:0005634">
    <property type="term" value="C:nucleus"/>
    <property type="evidence" value="ECO:0007669"/>
    <property type="project" value="UniProtKB-SubCell"/>
</dbReference>
<feature type="compositionally biased region" description="Low complexity" evidence="4">
    <location>
        <begin position="505"/>
        <end position="514"/>
    </location>
</feature>
<feature type="region of interest" description="Disordered" evidence="4">
    <location>
        <begin position="1676"/>
        <end position="1702"/>
    </location>
</feature>